<sequence length="373" mass="42582">MHNSQLAPFSISVLAPEHNDGSQPDAVDVSALLPASFRDDKDNINEPAGSDASILRCVDTELDLERLSYLQDHLWMAGRPMPPRPLHHQQTLGRDIRITERMDMHLVWATSAIFVKPVPRFLLDPRFWRSYIRCKDSCCRRSACECRRRWRRAFGFLFSYAALVSHESDFRIAQENRLLPPEVSWRSWRTLVKELLDAENVYAHVDPRFYYGELRLSRLNKGYYLWKRRPYKARWSQYSSFLGDNFAAIATWTLYVAVVLAAMQVGLATEALGESPAFQAASCGFTVFAILGPLVGAGVVLLVFLYFFVSNWIATTAYWKKRMAIITARPAEVEEEDVGSGRPPVPCEDRPDSAHTVGIARRSYSSPWRGLEK</sequence>
<feature type="transmembrane region" description="Helical" evidence="2">
    <location>
        <begin position="287"/>
        <end position="313"/>
    </location>
</feature>
<evidence type="ECO:0000313" key="3">
    <source>
        <dbReference type="EMBL" id="KAF6828579.1"/>
    </source>
</evidence>
<evidence type="ECO:0000256" key="2">
    <source>
        <dbReference type="SAM" id="Phobius"/>
    </source>
</evidence>
<feature type="transmembrane region" description="Helical" evidence="2">
    <location>
        <begin position="246"/>
        <end position="267"/>
    </location>
</feature>
<evidence type="ECO:0000313" key="4">
    <source>
        <dbReference type="Proteomes" id="UP000654918"/>
    </source>
</evidence>
<dbReference type="AlphaFoldDB" id="A0A8H6KBK5"/>
<dbReference type="Proteomes" id="UP000654918">
    <property type="component" value="Unassembled WGS sequence"/>
</dbReference>
<proteinExistence type="predicted"/>
<dbReference type="PANTHER" id="PTHR34414:SF1">
    <property type="entry name" value="SUBTILISIN-LIKE SERINE PROTEASE"/>
    <property type="match status" value="1"/>
</dbReference>
<dbReference type="InterPro" id="IPR046536">
    <property type="entry name" value="DUF6601"/>
</dbReference>
<keyword evidence="2" id="KW-0472">Membrane</keyword>
<dbReference type="Pfam" id="PF20246">
    <property type="entry name" value="DUF6601"/>
    <property type="match status" value="1"/>
</dbReference>
<dbReference type="EMBL" id="WIGO01000120">
    <property type="protein sequence ID" value="KAF6828579.1"/>
    <property type="molecule type" value="Genomic_DNA"/>
</dbReference>
<accession>A0A8H6KBK5</accession>
<evidence type="ECO:0008006" key="5">
    <source>
        <dbReference type="Google" id="ProtNLM"/>
    </source>
</evidence>
<dbReference type="PANTHER" id="PTHR34414">
    <property type="entry name" value="HET DOMAIN-CONTAINING PROTEIN-RELATED"/>
    <property type="match status" value="1"/>
</dbReference>
<comment type="caution">
    <text evidence="3">The sequence shown here is derived from an EMBL/GenBank/DDBJ whole genome shotgun (WGS) entry which is preliminary data.</text>
</comment>
<protein>
    <recommendedName>
        <fullName evidence="5">Subtilisin-like serine protease</fullName>
    </recommendedName>
</protein>
<name>A0A8H6KBK5_9PEZI</name>
<keyword evidence="2" id="KW-1133">Transmembrane helix</keyword>
<gene>
    <name evidence="3" type="ORF">CPLU01_08448</name>
</gene>
<feature type="region of interest" description="Disordered" evidence="1">
    <location>
        <begin position="336"/>
        <end position="373"/>
    </location>
</feature>
<reference evidence="3" key="1">
    <citation type="journal article" date="2020" name="Phytopathology">
        <title>Genome Sequence Resources of Colletotrichum truncatum, C. plurivorum, C. musicola, and C. sojae: Four Species Pathogenic to Soybean (Glycine max).</title>
        <authorList>
            <person name="Rogerio F."/>
            <person name="Boufleur T.R."/>
            <person name="Ciampi-Guillardi M."/>
            <person name="Sukno S.A."/>
            <person name="Thon M.R."/>
            <person name="Massola Junior N.S."/>
            <person name="Baroncelli R."/>
        </authorList>
    </citation>
    <scope>NUCLEOTIDE SEQUENCE</scope>
    <source>
        <strain evidence="3">LFN00145</strain>
    </source>
</reference>
<organism evidence="3 4">
    <name type="scientific">Colletotrichum plurivorum</name>
    <dbReference type="NCBI Taxonomy" id="2175906"/>
    <lineage>
        <taxon>Eukaryota</taxon>
        <taxon>Fungi</taxon>
        <taxon>Dikarya</taxon>
        <taxon>Ascomycota</taxon>
        <taxon>Pezizomycotina</taxon>
        <taxon>Sordariomycetes</taxon>
        <taxon>Hypocreomycetidae</taxon>
        <taxon>Glomerellales</taxon>
        <taxon>Glomerellaceae</taxon>
        <taxon>Colletotrichum</taxon>
        <taxon>Colletotrichum orchidearum species complex</taxon>
    </lineage>
</organism>
<evidence type="ECO:0000256" key="1">
    <source>
        <dbReference type="SAM" id="MobiDB-lite"/>
    </source>
</evidence>
<keyword evidence="4" id="KW-1185">Reference proteome</keyword>
<keyword evidence="2" id="KW-0812">Transmembrane</keyword>